<reference evidence="1 2" key="1">
    <citation type="submission" date="2016-04" db="EMBL/GenBank/DDBJ databases">
        <title>Genome analyses suggest a sexual origin of heterokaryosis in a supposedly ancient asexual fungus.</title>
        <authorList>
            <person name="Ropars J."/>
            <person name="Sedzielewska K."/>
            <person name="Noel J."/>
            <person name="Charron P."/>
            <person name="Farinelli L."/>
            <person name="Marton T."/>
            <person name="Kruger M."/>
            <person name="Pelin A."/>
            <person name="Brachmann A."/>
            <person name="Corradi N."/>
        </authorList>
    </citation>
    <scope>NUCLEOTIDE SEQUENCE [LARGE SCALE GENOMIC DNA]</scope>
    <source>
        <strain evidence="1 2">A5</strain>
    </source>
</reference>
<name>A0A2N0PIV9_9GLOM</name>
<comment type="caution">
    <text evidence="1">The sequence shown here is derived from an EMBL/GenBank/DDBJ whole genome shotgun (WGS) entry which is preliminary data.</text>
</comment>
<dbReference type="Proteomes" id="UP000232722">
    <property type="component" value="Unassembled WGS sequence"/>
</dbReference>
<reference evidence="1 2" key="2">
    <citation type="submission" date="2017-09" db="EMBL/GenBank/DDBJ databases">
        <title>Extensive intraspecific genome diversity in a model arbuscular mycorrhizal fungus.</title>
        <authorList>
            <person name="Chen E.C."/>
            <person name="Morin E."/>
            <person name="Beaudet D."/>
            <person name="Noel J."/>
            <person name="Ndikumana S."/>
            <person name="Charron P."/>
            <person name="St-Onge C."/>
            <person name="Giorgi J."/>
            <person name="Grigoriev I.V."/>
            <person name="Roux C."/>
            <person name="Martin F.M."/>
            <person name="Corradi N."/>
        </authorList>
    </citation>
    <scope>NUCLEOTIDE SEQUENCE [LARGE SCALE GENOMIC DNA]</scope>
    <source>
        <strain evidence="1 2">A5</strain>
    </source>
</reference>
<evidence type="ECO:0000313" key="2">
    <source>
        <dbReference type="Proteomes" id="UP000232722"/>
    </source>
</evidence>
<dbReference type="AlphaFoldDB" id="A0A2N0PIV9"/>
<gene>
    <name evidence="1" type="ORF">RhiirA5_481881</name>
</gene>
<organism evidence="1 2">
    <name type="scientific">Rhizophagus irregularis</name>
    <dbReference type="NCBI Taxonomy" id="588596"/>
    <lineage>
        <taxon>Eukaryota</taxon>
        <taxon>Fungi</taxon>
        <taxon>Fungi incertae sedis</taxon>
        <taxon>Mucoromycota</taxon>
        <taxon>Glomeromycotina</taxon>
        <taxon>Glomeromycetes</taxon>
        <taxon>Glomerales</taxon>
        <taxon>Glomeraceae</taxon>
        <taxon>Rhizophagus</taxon>
    </lineage>
</organism>
<evidence type="ECO:0000313" key="1">
    <source>
        <dbReference type="EMBL" id="PKC06766.1"/>
    </source>
</evidence>
<sequence length="133" mass="15766">MESCSMSSGFIQVAETADLISMVLFMNTRKVMIKKRKRRTPKQGLDVVHFCHDRMFIMSAKFPIAPGLDKYLPKATTIIQELRILQINRCRNHMWMDPGEMYRNRWIHSKYFTLAYLVSNVLFVNEKKNIIYE</sequence>
<accession>A0A2N0PIV9</accession>
<dbReference type="VEuPathDB" id="FungiDB:FUN_015529"/>
<protein>
    <submittedName>
        <fullName evidence="1">Uncharacterized protein</fullName>
    </submittedName>
</protein>
<proteinExistence type="predicted"/>
<dbReference type="EMBL" id="LLXJ01000717">
    <property type="protein sequence ID" value="PKC06766.1"/>
    <property type="molecule type" value="Genomic_DNA"/>
</dbReference>